<sequence length="1348" mass="154317">MIRKITAFIIVFCMILMSIPVQYVWANTSKVDISFKAVDSNGKDITKGQKNVDFDISYINILFDPTFKISSESKLKDIKVYAGGDDETYKFDIGAVNGALTLNLKNAPSNGGSMHPYQFRKHTLYNIYIPEGVFINESASQINKAENFTFVTNTDSGMYKKDILKSITPGDNESSVDCNKGIITFEFIDDIELNSDVIGHLEDYIKISTTPIDINIPSYKEDSIDNYNVKIEGNKLILQSKDGKLSDFAEYTVKLKDKTVYLKGSSYIYNKAEKNIDGEFEVVKFKTDNMIESTNPSNNAENVSVEPTIEFKFKYPVDVDFNKISFVEDNASDLAVEIPTDIHLSSDKKTLYIKVNDNDSKEKYLLRRHTIYKVVIGKGGVTFKDYPSVENDEILFYFITTDKGEAPEPTNYSSSTSFIDDIRDMDKTNLSDDGCIYIKFNRDIQWDKENENLSSIGATHLYKIPVADKREYSSKGELYDKEYFYQRDNDGIFLRHHKEDGTLLEKENERIKEEVPVESVEIVNGNTIKIKPKYKLLNRNEYEVIIDKELIEDKNGYNIRENLNFRFWTKPSSESTSPSWDVYSIDASEIKEYENVPHKSYKIYGTPKYSPDTPIIINVKGEVIPSAKDFEIKGELLKNKALEKVILNPTYSNEVNATINNEEENIDVGLGQKVKLLLKDDGVELYSENPEIVSVDKNSIKGITKGTTKIYAVKDGETVATINVTVKDTELNIEKIKIEYYYENGVKNTKLYLYLNNTLDSGKSYNLYIPQGVFEARSKNKLPSLDIKFVVSGDTNQPIGIEKINKTSFSIDDLLANDEWFEIYGYNFNEKIEGIELERVDNPDSKIMIDKKDIYFMGVDEIKVAIRGDVKEKIINAKSQKYKLILKFKDKNPVNSPVDIEITSMSKPTPISKYPDETGIYDERGLKHVVQDDFTKDRYFLKLTFKDLDGELDVNEDLVFDKLLNSSVKSDPGAASMIDKEFINIIKSKGDYDRKVYIRKYIFVKNEEKKEAYLYIPIKLLDFSLSYTVTLKAGIVKNSVGESDAITWQFKTQLIPYVGDIIVGSVPEDYDDNTKIILKGNFFNEDTEVYFNDVKADDHYVKEIKDSDGNVVEKYLYVYLPDGRDRLDPGLYNIRILNDDNHEIIKYGVLSVVKEGDYVPEEDHRIKDDNKKGEVWENIKVSEDIIVLNSKYKKKSYVELDLDKLMGEDTLVRKIKYEGSKSGIYSTLYTKSKYADINIYNLTPDDYDEDKDIVVNVGRVEPLVVKTIKRKLGGANVVSDFIQVTGDNFNVGRIELKIPFLNSSGDNINVLRYDEELRNWYEVPFTVDKVDKYVNVNSKNKGIFVVVD</sequence>
<reference evidence="4" key="1">
    <citation type="submission" date="2016-11" db="EMBL/GenBank/DDBJ databases">
        <authorList>
            <person name="Varghese N."/>
            <person name="Submissions S."/>
        </authorList>
    </citation>
    <scope>NUCLEOTIDE SEQUENCE [LARGE SCALE GENOMIC DNA]</scope>
    <source>
        <strain evidence="4">DSM 15285</strain>
    </source>
</reference>
<keyword evidence="1" id="KW-0732">Signal</keyword>
<dbReference type="RefSeq" id="WP_072724838.1">
    <property type="nucleotide sequence ID" value="NZ_FQXH01000011.1"/>
</dbReference>
<dbReference type="Gene3D" id="2.60.40.1080">
    <property type="match status" value="1"/>
</dbReference>
<evidence type="ECO:0000313" key="3">
    <source>
        <dbReference type="EMBL" id="SHH23311.1"/>
    </source>
</evidence>
<gene>
    <name evidence="3" type="ORF">SAMN02744040_01307</name>
</gene>
<proteinExistence type="predicted"/>
<dbReference type="InterPro" id="IPR032812">
    <property type="entry name" value="SbsA_Ig"/>
</dbReference>
<dbReference type="STRING" id="1123350.SAMN02744040_01307"/>
<organism evidence="3 4">
    <name type="scientific">Tepidibacter thalassicus DSM 15285</name>
    <dbReference type="NCBI Taxonomy" id="1123350"/>
    <lineage>
        <taxon>Bacteria</taxon>
        <taxon>Bacillati</taxon>
        <taxon>Bacillota</taxon>
        <taxon>Clostridia</taxon>
        <taxon>Peptostreptococcales</taxon>
        <taxon>Peptostreptococcaceae</taxon>
        <taxon>Tepidibacter</taxon>
    </lineage>
</organism>
<name>A0A1M5RAM8_9FIRM</name>
<dbReference type="EMBL" id="FQXH01000011">
    <property type="protein sequence ID" value="SHH23311.1"/>
    <property type="molecule type" value="Genomic_DNA"/>
</dbReference>
<evidence type="ECO:0000259" key="2">
    <source>
        <dbReference type="Pfam" id="PF13205"/>
    </source>
</evidence>
<feature type="domain" description="SbsA Ig-like" evidence="2">
    <location>
        <begin position="291"/>
        <end position="381"/>
    </location>
</feature>
<evidence type="ECO:0000313" key="4">
    <source>
        <dbReference type="Proteomes" id="UP000242520"/>
    </source>
</evidence>
<evidence type="ECO:0000256" key="1">
    <source>
        <dbReference type="ARBA" id="ARBA00022729"/>
    </source>
</evidence>
<dbReference type="OrthoDB" id="1948621at2"/>
<keyword evidence="4" id="KW-1185">Reference proteome</keyword>
<dbReference type="Pfam" id="PF13205">
    <property type="entry name" value="Big_5"/>
    <property type="match status" value="1"/>
</dbReference>
<protein>
    <recommendedName>
        <fullName evidence="2">SbsA Ig-like domain-containing protein</fullName>
    </recommendedName>
</protein>
<dbReference type="Proteomes" id="UP000242520">
    <property type="component" value="Unassembled WGS sequence"/>
</dbReference>
<accession>A0A1M5RAM8</accession>